<proteinExistence type="inferred from homology"/>
<evidence type="ECO:0000313" key="6">
    <source>
        <dbReference type="EMBL" id="MDT0340909.1"/>
    </source>
</evidence>
<feature type="domain" description="HTH lysR-type" evidence="5">
    <location>
        <begin position="7"/>
        <end position="64"/>
    </location>
</feature>
<dbReference type="GO" id="GO:0005829">
    <property type="term" value="C:cytosol"/>
    <property type="evidence" value="ECO:0007669"/>
    <property type="project" value="TreeGrafter"/>
</dbReference>
<dbReference type="Gene3D" id="1.10.10.10">
    <property type="entry name" value="Winged helix-like DNA-binding domain superfamily/Winged helix DNA-binding domain"/>
    <property type="match status" value="1"/>
</dbReference>
<evidence type="ECO:0000256" key="3">
    <source>
        <dbReference type="ARBA" id="ARBA00023125"/>
    </source>
</evidence>
<comment type="caution">
    <text evidence="6">The sequence shown here is derived from an EMBL/GenBank/DDBJ whole genome shotgun (WGS) entry which is preliminary data.</text>
</comment>
<dbReference type="GO" id="GO:0003677">
    <property type="term" value="F:DNA binding"/>
    <property type="evidence" value="ECO:0007669"/>
    <property type="project" value="UniProtKB-KW"/>
</dbReference>
<gene>
    <name evidence="6" type="ORF">RJN63_29060</name>
</gene>
<evidence type="ECO:0000256" key="1">
    <source>
        <dbReference type="ARBA" id="ARBA00009437"/>
    </source>
</evidence>
<dbReference type="SUPFAM" id="SSF53850">
    <property type="entry name" value="Periplasmic binding protein-like II"/>
    <property type="match status" value="1"/>
</dbReference>
<reference evidence="6" key="1">
    <citation type="submission" date="2023-02" db="EMBL/GenBank/DDBJ databases">
        <title>Description of Herbaspirillum huttiense subsp. nephrolepsisexaltata and Herbaspirillum huttiense subsp. lycopersicon.</title>
        <authorList>
            <person name="Poudel M."/>
            <person name="Sharma A."/>
            <person name="Goss E."/>
            <person name="Tapia J.H."/>
            <person name="Harmon C.M."/>
            <person name="Jones J.B."/>
        </authorList>
    </citation>
    <scope>NUCLEOTIDE SEQUENCE</scope>
    <source>
        <strain evidence="6">NC40101</strain>
    </source>
</reference>
<dbReference type="AlphaFoldDB" id="A0AAE4GED8"/>
<dbReference type="InterPro" id="IPR050950">
    <property type="entry name" value="HTH-type_LysR_regulators"/>
</dbReference>
<evidence type="ECO:0000256" key="2">
    <source>
        <dbReference type="ARBA" id="ARBA00023015"/>
    </source>
</evidence>
<dbReference type="InterPro" id="IPR036390">
    <property type="entry name" value="WH_DNA-bd_sf"/>
</dbReference>
<dbReference type="Pfam" id="PF03466">
    <property type="entry name" value="LysR_substrate"/>
    <property type="match status" value="1"/>
</dbReference>
<dbReference type="InterPro" id="IPR005119">
    <property type="entry name" value="LysR_subst-bd"/>
</dbReference>
<sequence length="326" mass="36073">MARPPELKLQQLQYLIAIAEHGGLRSAAQALNVTAAAVSKGLQELENTAGTRLLERQAQGLQLTAAGRKLLTRARLIQCEVEQAMQELGAARASNRIRFTVGVTPWISLTLLTPTLLRFAELRPDVSLRLSDVFGSDYAALREGSMDLAIGLAPPDEGSAELAARPLFSYEHAIACRRGHPLQQARHLEELAGQSWLVSHEIGQYQPPLRDFFQTHYGDGALPGGGQVHQYRSLHMMELICNSDLLTVVPWPVIEASRQHYPLEALTLKERLPASITCYVTRKNAPIHGCVSDFVGAMMHVLTDETTRSRFLHPRVLRSLDVIAQR</sequence>
<dbReference type="SUPFAM" id="SSF46785">
    <property type="entry name" value="Winged helix' DNA-binding domain"/>
    <property type="match status" value="1"/>
</dbReference>
<dbReference type="InterPro" id="IPR036388">
    <property type="entry name" value="WH-like_DNA-bd_sf"/>
</dbReference>
<name>A0AAE4GED8_9BURK</name>
<dbReference type="RefSeq" id="WP_310838170.1">
    <property type="nucleotide sequence ID" value="NZ_JAVLSM010000012.1"/>
</dbReference>
<accession>A0AAE4GED8</accession>
<evidence type="ECO:0000256" key="4">
    <source>
        <dbReference type="ARBA" id="ARBA00023163"/>
    </source>
</evidence>
<dbReference type="GO" id="GO:0003700">
    <property type="term" value="F:DNA-binding transcription factor activity"/>
    <property type="evidence" value="ECO:0007669"/>
    <property type="project" value="InterPro"/>
</dbReference>
<dbReference type="PANTHER" id="PTHR30419">
    <property type="entry name" value="HTH-TYPE TRANSCRIPTIONAL REGULATOR YBHD"/>
    <property type="match status" value="1"/>
</dbReference>
<evidence type="ECO:0000259" key="5">
    <source>
        <dbReference type="PROSITE" id="PS50931"/>
    </source>
</evidence>
<dbReference type="PANTHER" id="PTHR30419:SF30">
    <property type="entry name" value="LYSR FAMILY TRANSCRIPTIONAL REGULATOR"/>
    <property type="match status" value="1"/>
</dbReference>
<dbReference type="Pfam" id="PF00126">
    <property type="entry name" value="HTH_1"/>
    <property type="match status" value="1"/>
</dbReference>
<dbReference type="Gene3D" id="3.40.190.10">
    <property type="entry name" value="Periplasmic binding protein-like II"/>
    <property type="match status" value="1"/>
</dbReference>
<protein>
    <submittedName>
        <fullName evidence="6">LysR family transcriptional regulator</fullName>
    </submittedName>
</protein>
<keyword evidence="4" id="KW-0804">Transcription</keyword>
<comment type="similarity">
    <text evidence="1">Belongs to the LysR transcriptional regulatory family.</text>
</comment>
<dbReference type="InterPro" id="IPR000847">
    <property type="entry name" value="LysR_HTH_N"/>
</dbReference>
<keyword evidence="3" id="KW-0238">DNA-binding</keyword>
<dbReference type="PROSITE" id="PS50931">
    <property type="entry name" value="HTH_LYSR"/>
    <property type="match status" value="1"/>
</dbReference>
<keyword evidence="2" id="KW-0805">Transcription regulation</keyword>
<organism evidence="6">
    <name type="scientific">Herbaspirillum huttiense subsp. nephrolepidis</name>
    <dbReference type="NCBI Taxonomy" id="3075126"/>
    <lineage>
        <taxon>Bacteria</taxon>
        <taxon>Pseudomonadati</taxon>
        <taxon>Pseudomonadota</taxon>
        <taxon>Betaproteobacteria</taxon>
        <taxon>Burkholderiales</taxon>
        <taxon>Oxalobacteraceae</taxon>
        <taxon>Herbaspirillum</taxon>
    </lineage>
</organism>
<dbReference type="EMBL" id="JAVRAA010000031">
    <property type="protein sequence ID" value="MDT0340909.1"/>
    <property type="molecule type" value="Genomic_DNA"/>
</dbReference>